<evidence type="ECO:0000313" key="4">
    <source>
        <dbReference type="Proteomes" id="UP000503440"/>
    </source>
</evidence>
<proteinExistence type="predicted"/>
<dbReference type="KEGG" id="aid:CTZ23_14460"/>
<feature type="domain" description="DUF2726" evidence="1">
    <location>
        <begin position="37"/>
        <end position="143"/>
    </location>
</feature>
<sequence>MTVYIILASLILAGLLIMAARHAIQAKRQTDSTLKRRAIFSLNEQLTYTRLKEILPTHTVLTHVSFDALLTTKLPRTRNKYRNMVADFVVLDDAYQVLAVITLDDTLTLKRQHIQYQNELLRMAGYTVISFDQVPEYQQLREEFGLLEGAENLEALDLPKKKLAFYPASARRMGALG</sequence>
<protein>
    <submittedName>
        <fullName evidence="3">DUF2726 domain-containing protein</fullName>
    </submittedName>
</protein>
<reference evidence="3 5" key="2">
    <citation type="submission" date="2020-02" db="EMBL/GenBank/DDBJ databases">
        <title>Tigecycline-resistant Acinetobacter species from pigs and migratory birds.</title>
        <authorList>
            <person name="Chen C."/>
            <person name="Sun J."/>
            <person name="Liao X.-P."/>
            <person name="Liu Y.-H."/>
        </authorList>
    </citation>
    <scope>NUCLEOTIDE SEQUENCE [LARGE SCALE GENOMIC DNA]</scope>
    <source>
        <strain evidence="3 5">C15_T</strain>
    </source>
</reference>
<name>A0A2L2J6G3_9GAMM</name>
<accession>A0A2L2J6G3</accession>
<organism evidence="3 5">
    <name type="scientific">Acinetobacter indicus</name>
    <dbReference type="NCBI Taxonomy" id="756892"/>
    <lineage>
        <taxon>Bacteria</taxon>
        <taxon>Pseudomonadati</taxon>
        <taxon>Pseudomonadota</taxon>
        <taxon>Gammaproteobacteria</taxon>
        <taxon>Moraxellales</taxon>
        <taxon>Moraxellaceae</taxon>
        <taxon>Acinetobacter</taxon>
    </lineage>
</organism>
<dbReference type="EMBL" id="CP044455">
    <property type="protein sequence ID" value="QIC71439.1"/>
    <property type="molecule type" value="Genomic_DNA"/>
</dbReference>
<evidence type="ECO:0000313" key="5">
    <source>
        <dbReference type="Proteomes" id="UP000593812"/>
    </source>
</evidence>
<dbReference type="EMBL" id="CP048654">
    <property type="protein sequence ID" value="QOW42644.1"/>
    <property type="molecule type" value="Genomic_DNA"/>
</dbReference>
<reference evidence="2 4" key="1">
    <citation type="submission" date="2019-09" db="EMBL/GenBank/DDBJ databases">
        <title>Non-baumannii Acinetobacter spp. carrying blaNDM-1 isolated in China.</title>
        <authorList>
            <person name="Cui C."/>
            <person name="Chen C."/>
            <person name="Sun J."/>
            <person name="Liu Y."/>
        </authorList>
    </citation>
    <scope>NUCLEOTIDE SEQUENCE [LARGE SCALE GENOMIC DNA]</scope>
    <source>
        <strain evidence="2 4">B18</strain>
    </source>
</reference>
<dbReference type="AlphaFoldDB" id="A0A2L2J6G3"/>
<evidence type="ECO:0000259" key="1">
    <source>
        <dbReference type="Pfam" id="PF10881"/>
    </source>
</evidence>
<dbReference type="Pfam" id="PF10881">
    <property type="entry name" value="DUF2726"/>
    <property type="match status" value="1"/>
</dbReference>
<gene>
    <name evidence="2" type="ORF">FSC09_14060</name>
    <name evidence="3" type="ORF">G0027_07100</name>
</gene>
<dbReference type="Proteomes" id="UP000593812">
    <property type="component" value="Chromosome"/>
</dbReference>
<dbReference type="RefSeq" id="WP_005181471.1">
    <property type="nucleotide sequence ID" value="NZ_CAXNYR010000012.1"/>
</dbReference>
<evidence type="ECO:0000313" key="3">
    <source>
        <dbReference type="EMBL" id="QOW42644.1"/>
    </source>
</evidence>
<dbReference type="Proteomes" id="UP000503440">
    <property type="component" value="Chromosome"/>
</dbReference>
<dbReference type="GeneID" id="69467523"/>
<dbReference type="InterPro" id="IPR024402">
    <property type="entry name" value="DUF2726"/>
</dbReference>
<evidence type="ECO:0000313" key="2">
    <source>
        <dbReference type="EMBL" id="QIC71439.1"/>
    </source>
</evidence>